<organism evidence="1 2">
    <name type="scientific">Burkholderia cenocepacia</name>
    <dbReference type="NCBI Taxonomy" id="95486"/>
    <lineage>
        <taxon>Bacteria</taxon>
        <taxon>Pseudomonadati</taxon>
        <taxon>Pseudomonadota</taxon>
        <taxon>Betaproteobacteria</taxon>
        <taxon>Burkholderiales</taxon>
        <taxon>Burkholderiaceae</taxon>
        <taxon>Burkholderia</taxon>
        <taxon>Burkholderia cepacia complex</taxon>
    </lineage>
</organism>
<dbReference type="KEGG" id="bcen:DM39_4133"/>
<sequence>MFRQRFALWYFRRGALRLWDLDGRSAFVGLQILETKLKLLDLTIQLLRFAAELHAAKLADEQLQMFDLGGARSQCRFLRIHSLL</sequence>
<reference evidence="1 2" key="1">
    <citation type="submission" date="2014-05" db="EMBL/GenBank/DDBJ databases">
        <authorList>
            <person name="Bishop-Lilly K.A."/>
            <person name="Broomall S.M."/>
            <person name="Chain P.S."/>
            <person name="Chertkov O."/>
            <person name="Coyne S.R."/>
            <person name="Daligault H.E."/>
            <person name="Davenport K.W."/>
            <person name="Erkkila T."/>
            <person name="Frey K.G."/>
            <person name="Gibbons H.S."/>
            <person name="Gu W."/>
            <person name="Jaissle J."/>
            <person name="Johnson S.L."/>
            <person name="Koroleva G.I."/>
            <person name="Ladner J.T."/>
            <person name="Lo C.-C."/>
            <person name="Minogue T.D."/>
            <person name="Munk C."/>
            <person name="Palacios G.F."/>
            <person name="Redden C.L."/>
            <person name="Rosenzweig C.N."/>
            <person name="Scholz M.B."/>
            <person name="Teshima H."/>
            <person name="Xu Y."/>
        </authorList>
    </citation>
    <scope>NUCLEOTIDE SEQUENCE [LARGE SCALE GENOMIC DNA]</scope>
    <source>
        <strain evidence="1 2">DDS 22E-1</strain>
    </source>
</reference>
<evidence type="ECO:0000313" key="2">
    <source>
        <dbReference type="Proteomes" id="UP000029413"/>
    </source>
</evidence>
<gene>
    <name evidence="1" type="ORF">DM39_4133</name>
</gene>
<protein>
    <submittedName>
        <fullName evidence="1">Uncharacterized protein</fullName>
    </submittedName>
</protein>
<accession>A0AAN0RYQ8</accession>
<dbReference type="Proteomes" id="UP000029413">
    <property type="component" value="Chromosome 2"/>
</dbReference>
<proteinExistence type="predicted"/>
<name>A0AAN0RYQ8_9BURK</name>
<evidence type="ECO:0000313" key="1">
    <source>
        <dbReference type="EMBL" id="AIO35829.1"/>
    </source>
</evidence>
<keyword evidence="2" id="KW-1185">Reference proteome</keyword>
<dbReference type="AlphaFoldDB" id="A0AAN0RYQ8"/>
<dbReference type="EMBL" id="CP007784">
    <property type="protein sequence ID" value="AIO35829.1"/>
    <property type="molecule type" value="Genomic_DNA"/>
</dbReference>